<proteinExistence type="predicted"/>
<keyword evidence="1" id="KW-1133">Transmembrane helix</keyword>
<feature type="transmembrane region" description="Helical" evidence="1">
    <location>
        <begin position="13"/>
        <end position="32"/>
    </location>
</feature>
<organism evidence="2 3">
    <name type="scientific">Actinomadura barringtoniae</name>
    <dbReference type="NCBI Taxonomy" id="1427535"/>
    <lineage>
        <taxon>Bacteria</taxon>
        <taxon>Bacillati</taxon>
        <taxon>Actinomycetota</taxon>
        <taxon>Actinomycetes</taxon>
        <taxon>Streptosporangiales</taxon>
        <taxon>Thermomonosporaceae</taxon>
        <taxon>Actinomadura</taxon>
    </lineage>
</organism>
<accession>A0A939T1M2</accession>
<dbReference type="RefSeq" id="WP_208255499.1">
    <property type="nucleotide sequence ID" value="NZ_JAGEOJ010000004.1"/>
</dbReference>
<keyword evidence="1" id="KW-0812">Transmembrane</keyword>
<protein>
    <submittedName>
        <fullName evidence="2">Uncharacterized protein</fullName>
    </submittedName>
</protein>
<name>A0A939T1M2_9ACTN</name>
<sequence>MTDYPVALAVEDFVPVALTATGIALLGGYADARLGARAGRLTRVAACSVGAGGLAKAGWKLIVALDGPDVRWLYHALFPLLAIGFTLLAQALWDRLPPYLSAGSLVAALAVSAVIADTWPAMVLTIAAVTVCAVRLLLLARGDRDRAGAWLFGIWLAGQYVLGPLAARPDQSVALQWIEQACNTLTQGAFAYAAWRLSRSPRSQTAKEAVTA</sequence>
<feature type="transmembrane region" description="Helical" evidence="1">
    <location>
        <begin position="44"/>
        <end position="65"/>
    </location>
</feature>
<evidence type="ECO:0000313" key="3">
    <source>
        <dbReference type="Proteomes" id="UP000669179"/>
    </source>
</evidence>
<dbReference type="EMBL" id="JAGEOJ010000004">
    <property type="protein sequence ID" value="MBO2447876.1"/>
    <property type="molecule type" value="Genomic_DNA"/>
</dbReference>
<gene>
    <name evidence="2" type="ORF">J4573_12300</name>
</gene>
<evidence type="ECO:0000256" key="1">
    <source>
        <dbReference type="SAM" id="Phobius"/>
    </source>
</evidence>
<keyword evidence="3" id="KW-1185">Reference proteome</keyword>
<feature type="transmembrane region" description="Helical" evidence="1">
    <location>
        <begin position="121"/>
        <end position="140"/>
    </location>
</feature>
<dbReference type="Proteomes" id="UP000669179">
    <property type="component" value="Unassembled WGS sequence"/>
</dbReference>
<comment type="caution">
    <text evidence="2">The sequence shown here is derived from an EMBL/GenBank/DDBJ whole genome shotgun (WGS) entry which is preliminary data.</text>
</comment>
<keyword evidence="1" id="KW-0472">Membrane</keyword>
<dbReference type="AlphaFoldDB" id="A0A939T1M2"/>
<reference evidence="2" key="1">
    <citation type="submission" date="2021-03" db="EMBL/GenBank/DDBJ databases">
        <authorList>
            <person name="Kanchanasin P."/>
            <person name="Saeng-In P."/>
            <person name="Phongsopitanun W."/>
            <person name="Yuki M."/>
            <person name="Kudo T."/>
            <person name="Ohkuma M."/>
            <person name="Tanasupawat S."/>
        </authorList>
    </citation>
    <scope>NUCLEOTIDE SEQUENCE</scope>
    <source>
        <strain evidence="2">GKU 128</strain>
    </source>
</reference>
<evidence type="ECO:0000313" key="2">
    <source>
        <dbReference type="EMBL" id="MBO2447876.1"/>
    </source>
</evidence>
<feature type="transmembrane region" description="Helical" evidence="1">
    <location>
        <begin position="96"/>
        <end position="115"/>
    </location>
</feature>
<feature type="transmembrane region" description="Helical" evidence="1">
    <location>
        <begin position="71"/>
        <end position="89"/>
    </location>
</feature>